<evidence type="ECO:0000313" key="3">
    <source>
        <dbReference type="Proteomes" id="UP001189429"/>
    </source>
</evidence>
<accession>A0ABN9YKX2</accession>
<sequence>MTPPATASMLPANACTGCQCPRDNASWREYDVGVACDVVDGSAFSSQAPCMCGDTRCKQSEVCTYSPFVELCQRSGALVLRSPCMLGGSPLIFEYECNTYFDAPVYSAVGGYYPYWDYGCAGVIGSPAIWVFDTDEPARAPRQTDLDGDSACNVLAYINSYEISGPPPGTQNWTISCDTGADKESEIIIEHLYGPLPAVESTGDACPCAPWATATVTTSATSTSTVTLSGTSTTFATETAPTPAPPPTPAPTAPTRAAPPTPAPTPASTDSDCPDNSTGHSVGHGCVCDAGYSGSIWPARDYPFYNGSCIAVNCPEHSTGVSAPDSCTCEPGHMGAIRPASEAPFYNGSCVAVECPAGSSGTSVANGCVCNLGYSGTWTCEAGYSDTITATTIEPYYSGSCEAVNCPGNSTGNSVADGCACNAGFEGVINPISEPPFYSGTCTVLGCSAAPTHAPTALPTYSPTSAPTVSPTASPTLVPTFLPTPAPTFLPTPAPTHLPGAPTPPPTVAPTFAPTSAPTLAPTLLPCAKFDEAGTSYPCKCGTATCNQDELCYFASSTCAPACSNIDATDLFDTTVGRCGRGANICTTTNSNYCHKESNRCIACSSEGTCDDVVYVCEGFEVLSHAWQGRANLRNAVIPSSIYLIGEFAFADSPLQSVSIPEGALIIRNSAFENTSLTEVRLPSTPRAVFDRAFWSNSYLRHMTMFFPKPS</sequence>
<organism evidence="2 3">
    <name type="scientific">Prorocentrum cordatum</name>
    <dbReference type="NCBI Taxonomy" id="2364126"/>
    <lineage>
        <taxon>Eukaryota</taxon>
        <taxon>Sar</taxon>
        <taxon>Alveolata</taxon>
        <taxon>Dinophyceae</taxon>
        <taxon>Prorocentrales</taxon>
        <taxon>Prorocentraceae</taxon>
        <taxon>Prorocentrum</taxon>
    </lineage>
</organism>
<feature type="compositionally biased region" description="Pro residues" evidence="1">
    <location>
        <begin position="242"/>
        <end position="265"/>
    </location>
</feature>
<dbReference type="InterPro" id="IPR026906">
    <property type="entry name" value="LRR_5"/>
</dbReference>
<dbReference type="EMBL" id="CAUYUJ010022678">
    <property type="protein sequence ID" value="CAK0911955.1"/>
    <property type="molecule type" value="Genomic_DNA"/>
</dbReference>
<gene>
    <name evidence="2" type="ORF">PCOR1329_LOCUS85671</name>
</gene>
<evidence type="ECO:0008006" key="4">
    <source>
        <dbReference type="Google" id="ProtNLM"/>
    </source>
</evidence>
<dbReference type="Proteomes" id="UP001189429">
    <property type="component" value="Unassembled WGS sequence"/>
</dbReference>
<reference evidence="2" key="1">
    <citation type="submission" date="2023-10" db="EMBL/GenBank/DDBJ databases">
        <authorList>
            <person name="Chen Y."/>
            <person name="Shah S."/>
            <person name="Dougan E. K."/>
            <person name="Thang M."/>
            <person name="Chan C."/>
        </authorList>
    </citation>
    <scope>NUCLEOTIDE SEQUENCE [LARGE SCALE GENOMIC DNA]</scope>
</reference>
<dbReference type="Pfam" id="PF13306">
    <property type="entry name" value="LRR_5"/>
    <property type="match status" value="1"/>
</dbReference>
<dbReference type="InterPro" id="IPR032675">
    <property type="entry name" value="LRR_dom_sf"/>
</dbReference>
<dbReference type="Gene3D" id="3.80.10.10">
    <property type="entry name" value="Ribonuclease Inhibitor"/>
    <property type="match status" value="1"/>
</dbReference>
<evidence type="ECO:0000256" key="1">
    <source>
        <dbReference type="SAM" id="MobiDB-lite"/>
    </source>
</evidence>
<proteinExistence type="predicted"/>
<evidence type="ECO:0000313" key="2">
    <source>
        <dbReference type="EMBL" id="CAK0911955.1"/>
    </source>
</evidence>
<comment type="caution">
    <text evidence="2">The sequence shown here is derived from an EMBL/GenBank/DDBJ whole genome shotgun (WGS) entry which is preliminary data.</text>
</comment>
<feature type="region of interest" description="Disordered" evidence="1">
    <location>
        <begin position="234"/>
        <end position="276"/>
    </location>
</feature>
<name>A0ABN9YKX2_9DINO</name>
<protein>
    <recommendedName>
        <fullName evidence="4">EGF-like domain-containing protein</fullName>
    </recommendedName>
</protein>
<keyword evidence="3" id="KW-1185">Reference proteome</keyword>